<dbReference type="PANTHER" id="PTHR46931">
    <property type="entry name" value="CRIB DOMAIN-CONTAINING PROTEIN RIC2"/>
    <property type="match status" value="1"/>
</dbReference>
<name>A0A699HS30_TANCI</name>
<dbReference type="EMBL" id="BKCJ010205171">
    <property type="protein sequence ID" value="GEY74030.1"/>
    <property type="molecule type" value="Genomic_DNA"/>
</dbReference>
<feature type="domain" description="CRIB" evidence="1">
    <location>
        <begin position="120"/>
        <end position="133"/>
    </location>
</feature>
<organism evidence="2">
    <name type="scientific">Tanacetum cinerariifolium</name>
    <name type="common">Dalmatian daisy</name>
    <name type="synonym">Chrysanthemum cinerariifolium</name>
    <dbReference type="NCBI Taxonomy" id="118510"/>
    <lineage>
        <taxon>Eukaryota</taxon>
        <taxon>Viridiplantae</taxon>
        <taxon>Streptophyta</taxon>
        <taxon>Embryophyta</taxon>
        <taxon>Tracheophyta</taxon>
        <taxon>Spermatophyta</taxon>
        <taxon>Magnoliopsida</taxon>
        <taxon>eudicotyledons</taxon>
        <taxon>Gunneridae</taxon>
        <taxon>Pentapetalae</taxon>
        <taxon>asterids</taxon>
        <taxon>campanulids</taxon>
        <taxon>Asterales</taxon>
        <taxon>Asteraceae</taxon>
        <taxon>Asteroideae</taxon>
        <taxon>Anthemideae</taxon>
        <taxon>Anthemidinae</taxon>
        <taxon>Tanacetum</taxon>
    </lineage>
</organism>
<dbReference type="PANTHER" id="PTHR46931:SF19">
    <property type="entry name" value="CRIB DOMAIN-CONTAINING PROTEIN"/>
    <property type="match status" value="1"/>
</dbReference>
<gene>
    <name evidence="2" type="ORF">Tci_446004</name>
</gene>
<dbReference type="InterPro" id="IPR044509">
    <property type="entry name" value="RIC2/4"/>
</dbReference>
<proteinExistence type="predicted"/>
<comment type="caution">
    <text evidence="2">The sequence shown here is derived from an EMBL/GenBank/DDBJ whole genome shotgun (WGS) entry which is preliminary data.</text>
</comment>
<evidence type="ECO:0000259" key="1">
    <source>
        <dbReference type="PROSITE" id="PS50108"/>
    </source>
</evidence>
<dbReference type="InterPro" id="IPR000095">
    <property type="entry name" value="CRIB_dom"/>
</dbReference>
<reference evidence="2" key="1">
    <citation type="journal article" date="2019" name="Sci. Rep.">
        <title>Draft genome of Tanacetum cinerariifolium, the natural source of mosquito coil.</title>
        <authorList>
            <person name="Yamashiro T."/>
            <person name="Shiraishi A."/>
            <person name="Satake H."/>
            <person name="Nakayama K."/>
        </authorList>
    </citation>
    <scope>NUCLEOTIDE SEQUENCE</scope>
</reference>
<dbReference type="AlphaFoldDB" id="A0A699HS30"/>
<dbReference type="PROSITE" id="PS50108">
    <property type="entry name" value="CRIB"/>
    <property type="match status" value="1"/>
</dbReference>
<protein>
    <recommendedName>
        <fullName evidence="1">CRIB domain-containing protein</fullName>
    </recommendedName>
</protein>
<sequence>MILGLCLEQEQRLGYSARLLIIFTLFWNLLHPSMVNCSTFGLGCLSLSTTRGESNKVATNMRLEGEKPSEIKKAWSYVGQNISNISKAMKKLIRITYKSFANVFACKEFKDIKMETKLEIGYPTGVKHVTHIGYEGSTTTNPDKILDHLQPPETLSLKQPEFAMAVQAESRN</sequence>
<evidence type="ECO:0000313" key="2">
    <source>
        <dbReference type="EMBL" id="GEY74030.1"/>
    </source>
</evidence>
<accession>A0A699HS30</accession>